<keyword evidence="1" id="KW-1133">Transmembrane helix</keyword>
<name>A0ABR7PCH9_9FIRM</name>
<feature type="transmembrane region" description="Helical" evidence="1">
    <location>
        <begin position="53"/>
        <end position="77"/>
    </location>
</feature>
<reference evidence="2 3" key="1">
    <citation type="submission" date="2020-08" db="EMBL/GenBank/DDBJ databases">
        <title>Genome public.</title>
        <authorList>
            <person name="Liu C."/>
            <person name="Sun Q."/>
        </authorList>
    </citation>
    <scope>NUCLEOTIDE SEQUENCE [LARGE SCALE GENOMIC DNA]</scope>
    <source>
        <strain evidence="2 3">3_YM_SP_D4_24.mj</strain>
    </source>
</reference>
<feature type="transmembrane region" description="Helical" evidence="1">
    <location>
        <begin position="20"/>
        <end position="47"/>
    </location>
</feature>
<keyword evidence="1" id="KW-0472">Membrane</keyword>
<comment type="caution">
    <text evidence="2">The sequence shown here is derived from an EMBL/GenBank/DDBJ whole genome shotgun (WGS) entry which is preliminary data.</text>
</comment>
<proteinExistence type="predicted"/>
<keyword evidence="1" id="KW-0812">Transmembrane</keyword>
<evidence type="ECO:0000313" key="3">
    <source>
        <dbReference type="Proteomes" id="UP000661649"/>
    </source>
</evidence>
<dbReference type="Proteomes" id="UP000661649">
    <property type="component" value="Unassembled WGS sequence"/>
</dbReference>
<keyword evidence="3" id="KW-1185">Reference proteome</keyword>
<protein>
    <submittedName>
        <fullName evidence="2">Uncharacterized protein</fullName>
    </submittedName>
</protein>
<dbReference type="RefSeq" id="WP_117456799.1">
    <property type="nucleotide sequence ID" value="NZ_JACRTP010000003.1"/>
</dbReference>
<evidence type="ECO:0000256" key="1">
    <source>
        <dbReference type="SAM" id="Phobius"/>
    </source>
</evidence>
<accession>A0ABR7PCH9</accession>
<organism evidence="2 3">
    <name type="scientific">Blautia stercoris</name>
    <dbReference type="NCBI Taxonomy" id="871664"/>
    <lineage>
        <taxon>Bacteria</taxon>
        <taxon>Bacillati</taxon>
        <taxon>Bacillota</taxon>
        <taxon>Clostridia</taxon>
        <taxon>Lachnospirales</taxon>
        <taxon>Lachnospiraceae</taxon>
        <taxon>Blautia</taxon>
    </lineage>
</organism>
<dbReference type="EMBL" id="JACRTP010000003">
    <property type="protein sequence ID" value="MBC8628576.1"/>
    <property type="molecule type" value="Genomic_DNA"/>
</dbReference>
<gene>
    <name evidence="2" type="ORF">H8712_08100</name>
</gene>
<evidence type="ECO:0000313" key="2">
    <source>
        <dbReference type="EMBL" id="MBC8628576.1"/>
    </source>
</evidence>
<sequence length="101" mass="11416">MYQKLWNFTKKHTRKTHTAFLFLFTLITGWSIVGLVIGTLLCLTTAMSLPVQLTVLLCTTGYAGLIPGFFAGIFFLYKLNLKRPAGLTYHSNSEERTIKLL</sequence>